<dbReference type="EMBL" id="ATDT01000039">
    <property type="protein sequence ID" value="EPF12623.1"/>
    <property type="molecule type" value="Genomic_DNA"/>
</dbReference>
<dbReference type="CDD" id="cd04194">
    <property type="entry name" value="GT8_A4GalT_like"/>
    <property type="match status" value="1"/>
</dbReference>
<evidence type="ECO:0000256" key="3">
    <source>
        <dbReference type="ARBA" id="ARBA00006351"/>
    </source>
</evidence>
<evidence type="ECO:0000256" key="7">
    <source>
        <dbReference type="ARBA" id="ARBA00022842"/>
    </source>
</evidence>
<dbReference type="InterPro" id="IPR029044">
    <property type="entry name" value="Nucleotide-diphossugar_trans"/>
</dbReference>
<dbReference type="PATRIC" id="fig|566551.4.peg.4334"/>
<keyword evidence="6" id="KW-0479">Metal-binding</keyword>
<dbReference type="GO" id="GO:0046872">
    <property type="term" value="F:metal ion binding"/>
    <property type="evidence" value="ECO:0007669"/>
    <property type="project" value="UniProtKB-KW"/>
</dbReference>
<dbReference type="GO" id="GO:0008918">
    <property type="term" value="F:lipopolysaccharide 3-alpha-galactosyltransferase activity"/>
    <property type="evidence" value="ECO:0007669"/>
    <property type="project" value="InterPro"/>
</dbReference>
<keyword evidence="7" id="KW-0460">Magnesium</keyword>
<dbReference type="Gene3D" id="3.90.550.10">
    <property type="entry name" value="Spore Coat Polysaccharide Biosynthesis Protein SpsA, Chain A"/>
    <property type="match status" value="1"/>
</dbReference>
<dbReference type="HOGENOM" id="CLU_050833_5_0_6"/>
<keyword evidence="5 10" id="KW-0808">Transferase</keyword>
<dbReference type="Proteomes" id="UP000014585">
    <property type="component" value="Unassembled WGS sequence"/>
</dbReference>
<dbReference type="STRING" id="566551.HMPREF0201_04733"/>
<reference evidence="10 11" key="1">
    <citation type="submission" date="2013-04" db="EMBL/GenBank/DDBJ databases">
        <authorList>
            <person name="Weinstock G."/>
            <person name="Sodergren E."/>
            <person name="Lobos E.A."/>
            <person name="Fulton L."/>
            <person name="Fulton R."/>
            <person name="Courtney L."/>
            <person name="Fronick C."/>
            <person name="O'Laughlin M."/>
            <person name="Godfrey J."/>
            <person name="Wilson R.M."/>
            <person name="Miner T."/>
            <person name="Farmer C."/>
            <person name="Delehaunty K."/>
            <person name="Cordes M."/>
            <person name="Minx P."/>
            <person name="Tomlinson C."/>
            <person name="Chen J."/>
            <person name="Wollam A."/>
            <person name="Pepin K.H."/>
            <person name="Palsikar V.B."/>
            <person name="Zhang X."/>
            <person name="Suruliraj S."/>
            <person name="Perna N.T."/>
            <person name="Plunkett G."/>
            <person name="Warren W."/>
            <person name="Mitreva M."/>
            <person name="Mardis E.R."/>
            <person name="Wilson R.K."/>
        </authorList>
    </citation>
    <scope>NUCLEOTIDE SEQUENCE [LARGE SCALE GENOMIC DNA]</scope>
    <source>
        <strain evidence="10 11">DSM 4568</strain>
    </source>
</reference>
<name>S3IFK1_9ENTR</name>
<dbReference type="PANTHER" id="PTHR13778">
    <property type="entry name" value="GLYCOSYLTRANSFERASE 8 DOMAIN-CONTAINING PROTEIN"/>
    <property type="match status" value="1"/>
</dbReference>
<dbReference type="InterPro" id="IPR002495">
    <property type="entry name" value="Glyco_trans_8"/>
</dbReference>
<sequence length="343" mass="40329">MTAFNQYINKKDSFSYGAQDIESRPGFHIAYGADVNYQLGAAISIASIAEHNRDSDRYYFFHIFSKSISDQYSSRLNQLAQQFNITIVTYEVDEKVLSALPVNAIWPLSIYYRLLAFDYLSEQVETLLYLDSDIICKGSISELEHLSLGSYYAAVVPDIESTQAKTHHRLGIDFAKKYFNSGFVFANLVIWKQQQLTTRIFKMIQDEKDSGRLKYPDQDALNILLFGNLIYLDKKYNTIYSLKSEFEFKDKLYYKEFISDNTVFIHYTGVTKPWHHWVNYDSALYFQRIYDLSPWSGEDYIVARSKSEYKEEYKHYLYQGRYLKALRSVIAYRRLKQRDRGSL</sequence>
<dbReference type="Pfam" id="PF08437">
    <property type="entry name" value="Glyco_transf_8C"/>
    <property type="match status" value="1"/>
</dbReference>
<evidence type="ECO:0000256" key="6">
    <source>
        <dbReference type="ARBA" id="ARBA00022723"/>
    </source>
</evidence>
<proteinExistence type="inferred from homology"/>
<keyword evidence="8" id="KW-0448">Lipopolysaccharide biosynthesis</keyword>
<comment type="pathway">
    <text evidence="2">Bacterial outer membrane biogenesis; LPS core biosynthesis.</text>
</comment>
<feature type="domain" description="Glycosyl transferase family 8 C-terminal" evidence="9">
    <location>
        <begin position="280"/>
        <end position="333"/>
    </location>
</feature>
<keyword evidence="4" id="KW-0328">Glycosyltransferase</keyword>
<dbReference type="InterPro" id="IPR050748">
    <property type="entry name" value="Glycosyltrans_8_dom-fam"/>
</dbReference>
<comment type="caution">
    <text evidence="10">The sequence shown here is derived from an EMBL/GenBank/DDBJ whole genome shotgun (WGS) entry which is preliminary data.</text>
</comment>
<dbReference type="PANTHER" id="PTHR13778:SF47">
    <property type="entry name" value="LIPOPOLYSACCHARIDE 1,3-GALACTOSYLTRANSFERASE"/>
    <property type="match status" value="1"/>
</dbReference>
<evidence type="ECO:0000256" key="1">
    <source>
        <dbReference type="ARBA" id="ARBA00001946"/>
    </source>
</evidence>
<comment type="cofactor">
    <cofactor evidence="1">
        <name>Mg(2+)</name>
        <dbReference type="ChEBI" id="CHEBI:18420"/>
    </cofactor>
</comment>
<dbReference type="RefSeq" id="WP_016538892.1">
    <property type="nucleotide sequence ID" value="NZ_KE161030.1"/>
</dbReference>
<dbReference type="OrthoDB" id="9807549at2"/>
<organism evidence="10 11">
    <name type="scientific">Cedecea davisae DSM 4568</name>
    <dbReference type="NCBI Taxonomy" id="566551"/>
    <lineage>
        <taxon>Bacteria</taxon>
        <taxon>Pseudomonadati</taxon>
        <taxon>Pseudomonadota</taxon>
        <taxon>Gammaproteobacteria</taxon>
        <taxon>Enterobacterales</taxon>
        <taxon>Enterobacteriaceae</taxon>
        <taxon>Cedecea</taxon>
    </lineage>
</organism>
<protein>
    <submittedName>
        <fullName evidence="10">Glycosyltransferase, family 8</fullName>
    </submittedName>
</protein>
<comment type="similarity">
    <text evidence="3">Belongs to the glycosyltransferase 8 family.</text>
</comment>
<evidence type="ECO:0000256" key="8">
    <source>
        <dbReference type="ARBA" id="ARBA00022985"/>
    </source>
</evidence>
<evidence type="ECO:0000259" key="9">
    <source>
        <dbReference type="Pfam" id="PF08437"/>
    </source>
</evidence>
<dbReference type="SUPFAM" id="SSF53448">
    <property type="entry name" value="Nucleotide-diphospho-sugar transferases"/>
    <property type="match status" value="1"/>
</dbReference>
<dbReference type="Pfam" id="PF01501">
    <property type="entry name" value="Glyco_transf_8"/>
    <property type="match status" value="1"/>
</dbReference>
<evidence type="ECO:0000256" key="5">
    <source>
        <dbReference type="ARBA" id="ARBA00022679"/>
    </source>
</evidence>
<evidence type="ECO:0000313" key="11">
    <source>
        <dbReference type="Proteomes" id="UP000014585"/>
    </source>
</evidence>
<evidence type="ECO:0000256" key="4">
    <source>
        <dbReference type="ARBA" id="ARBA00022676"/>
    </source>
</evidence>
<dbReference type="AlphaFoldDB" id="S3IFK1"/>
<evidence type="ECO:0000256" key="2">
    <source>
        <dbReference type="ARBA" id="ARBA00004713"/>
    </source>
</evidence>
<dbReference type="InterPro" id="IPR013645">
    <property type="entry name" value="Glyco_transf_8N"/>
</dbReference>
<accession>S3IFK1</accession>
<evidence type="ECO:0000313" key="10">
    <source>
        <dbReference type="EMBL" id="EPF12623.1"/>
    </source>
</evidence>
<gene>
    <name evidence="10" type="ORF">HMPREF0201_04733</name>
</gene>